<evidence type="ECO:0000256" key="3">
    <source>
        <dbReference type="ARBA" id="ARBA00022989"/>
    </source>
</evidence>
<accession>A0AA41R6X3</accession>
<evidence type="ECO:0000256" key="1">
    <source>
        <dbReference type="ARBA" id="ARBA00004167"/>
    </source>
</evidence>
<evidence type="ECO:0000313" key="7">
    <source>
        <dbReference type="Proteomes" id="UP001165427"/>
    </source>
</evidence>
<dbReference type="GO" id="GO:0009306">
    <property type="term" value="P:protein secretion"/>
    <property type="evidence" value="ECO:0007669"/>
    <property type="project" value="InterPro"/>
</dbReference>
<evidence type="ECO:0000256" key="2">
    <source>
        <dbReference type="ARBA" id="ARBA00022692"/>
    </source>
</evidence>
<dbReference type="Proteomes" id="UP001165427">
    <property type="component" value="Unassembled WGS sequence"/>
</dbReference>
<dbReference type="InterPro" id="IPR007452">
    <property type="entry name" value="TamB_C"/>
</dbReference>
<keyword evidence="7" id="KW-1185">Reference proteome</keyword>
<comment type="caution">
    <text evidence="6">The sequence shown here is derived from an EMBL/GenBank/DDBJ whole genome shotgun (WGS) entry which is preliminary data.</text>
</comment>
<keyword evidence="3" id="KW-1133">Transmembrane helix</keyword>
<feature type="domain" description="Translocation and assembly module TamB C-terminal" evidence="5">
    <location>
        <begin position="1062"/>
        <end position="1393"/>
    </location>
</feature>
<dbReference type="RefSeq" id="WP_246914214.1">
    <property type="nucleotide sequence ID" value="NZ_JALJRB010000034.1"/>
</dbReference>
<dbReference type="PANTHER" id="PTHR36985:SF1">
    <property type="entry name" value="TRANSLOCATION AND ASSEMBLY MODULE SUBUNIT TAMB"/>
    <property type="match status" value="1"/>
</dbReference>
<dbReference type="Pfam" id="PF05359">
    <property type="entry name" value="DUF748"/>
    <property type="match status" value="1"/>
</dbReference>
<dbReference type="EMBL" id="JALJRB010000034">
    <property type="protein sequence ID" value="MCJ8502821.1"/>
    <property type="molecule type" value="Genomic_DNA"/>
</dbReference>
<proteinExistence type="predicted"/>
<name>A0AA41R6X3_9BACT</name>
<evidence type="ECO:0000256" key="4">
    <source>
        <dbReference type="ARBA" id="ARBA00023136"/>
    </source>
</evidence>
<dbReference type="GO" id="GO:0005886">
    <property type="term" value="C:plasma membrane"/>
    <property type="evidence" value="ECO:0007669"/>
    <property type="project" value="InterPro"/>
</dbReference>
<dbReference type="InterPro" id="IPR008023">
    <property type="entry name" value="DUF748"/>
</dbReference>
<evidence type="ECO:0000259" key="5">
    <source>
        <dbReference type="Pfam" id="PF04357"/>
    </source>
</evidence>
<evidence type="ECO:0000313" key="6">
    <source>
        <dbReference type="EMBL" id="MCJ8502821.1"/>
    </source>
</evidence>
<keyword evidence="4" id="KW-0472">Membrane</keyword>
<dbReference type="Pfam" id="PF04357">
    <property type="entry name" value="TamB"/>
    <property type="match status" value="1"/>
</dbReference>
<protein>
    <submittedName>
        <fullName evidence="6">Translocation/assembly module TamB domain-containing protein</fullName>
    </submittedName>
</protein>
<keyword evidence="2" id="KW-0812">Transmembrane</keyword>
<sequence length="1407" mass="150708">MSPLIKRIAIVFLCLGLLLAVAAAASIAYLNSGAFRKMAIGRIDTAIPGRIEWTHHRFAPFAGEFVIGGLRLLDASGETLAGVERIAVSLQWRSLLGRTVHISRVRIDAPVVFARLDGNDRLNLVAALTPLGEPTAPDAAETPAKGLPFGLRLDDFQLQDGRVTFERPATAWSGTADAIAVNAAGNLAHPSGRLEVHLGTARFITAEADHQIREITLAAAYDGRSADPITVSLHTPGSRIGVSGRVSVDQEPLDMDLAALIDLDLAEVQAWLPPSHALSGRLEGTLSAVGTLDDPLVDGALTWHQGGVQGLDLERLDLVIGMAQRQVTLSRLALRAPWVTADLTGSADLRSVFPQGLTQPAAGMAGLDYAFTLAVQHLAPALIDALDLPLEGTWQLQAQLAGSGIPGPDGGSGAGEVGLQGADLVLAEGGRPAPATLSLAAAWDARQLTLSRLQATLDQVTLETGGDGRLEWEGLQLALDGHLYAPRLAAIGELLGGDLPAAGTAALAFRLRGDVRRPKVHAVLLARALAWQEWTIGQLLLEADLDDDGVVHLPRLALENQGSFLEGSGRVALLTPDGGLRSDPSLSLTLAFDPLDTAHFNAGLPADLRLYGKLQADGPLADPRATLTIAPSAVQWQDLAGQLEGTLRWAAGVLSIPELELLSERSRVQLTGTAHLQETADGRWTDDPRIEARLTADPLELADFLEGMQGELRLQAELDGALSGLQGRFELTGNDLDTGFQKVPALHLTGRLTPGRVDADALTITLAPDQTVRAEGWYGFDGRFAARVDAAGIELAHIDALGPQAALQGRLELALTTEGSLSDPRARGNLWLRDPVIGEQRRDDFELRLQLADRQLTLNGDLNFQLTADVRLDSGDFNLSARFEQTDLAPYLALLGEDLPWSGNLSGHIQAAGNQRAPADAEIAVELTDTRLRYHDVDLIAVDRLSARLVDGVLDLPPTRLGFLNEGYLTVAAGGPLKRDVSMTVEGMLPLAVVEPFTDAIAEARGEIRIDARMRGPVDDLQWEAELLLAQIGFLLPDLGQSIRTLNGRLSATPNRITLQEMSGQLDDGRFTLNGQVALADFKPTGGRLAIALQALPLQVPDTMDLRVAGDLLLTGDDQRARLSGDLVLLEGAYYKDLKLNLLAAVTETQRAAPVPTTEPPPEWMEAIDLDVRVTHRYPFLVDNNVARLDILPDLRLTGTAARPLLDGRAQVGEGEVYFRRKAFTVTRGVVDFIHPYRIEPTLDIVAETQIRQWRIVLAATGPPDNLAIALRSEPPESDSDILSLILLGRTTRETGGTGGGASTEQMLASLVGSALGEDIKRTTGVDIFEVETGSPEPGESSDRIQVTVGKRISSRLLVKYAVETSGGETVQRAVSEYRLLEHILASGFQDSAGIYGGELLFRMEFR</sequence>
<dbReference type="PANTHER" id="PTHR36985">
    <property type="entry name" value="TRANSLOCATION AND ASSEMBLY MODULE SUBUNIT TAMB"/>
    <property type="match status" value="1"/>
</dbReference>
<organism evidence="6 7">
    <name type="scientific">Desulfatitalea alkaliphila</name>
    <dbReference type="NCBI Taxonomy" id="2929485"/>
    <lineage>
        <taxon>Bacteria</taxon>
        <taxon>Pseudomonadati</taxon>
        <taxon>Thermodesulfobacteriota</taxon>
        <taxon>Desulfobacteria</taxon>
        <taxon>Desulfobacterales</taxon>
        <taxon>Desulfosarcinaceae</taxon>
        <taxon>Desulfatitalea</taxon>
    </lineage>
</organism>
<gene>
    <name evidence="6" type="ORF">MRX98_19755</name>
</gene>
<comment type="subcellular location">
    <subcellularLocation>
        <location evidence="1">Membrane</location>
        <topology evidence="1">Single-pass membrane protein</topology>
    </subcellularLocation>
</comment>
<reference evidence="6" key="1">
    <citation type="submission" date="2022-04" db="EMBL/GenBank/DDBJ databases">
        <title>Desulfatitalea alkaliphila sp. nov., a novel anaerobic sulfate-reducing bacterium isolated from terrestrial mud volcano, Taman Peninsula, Russia.</title>
        <authorList>
            <person name="Khomyakova M.A."/>
            <person name="Merkel A.Y."/>
            <person name="Slobodkin A.I."/>
        </authorList>
    </citation>
    <scope>NUCLEOTIDE SEQUENCE</scope>
    <source>
        <strain evidence="6">M08but</strain>
    </source>
</reference>